<evidence type="ECO:0000313" key="8">
    <source>
        <dbReference type="EMBL" id="MFD1527159.1"/>
    </source>
</evidence>
<evidence type="ECO:0000313" key="9">
    <source>
        <dbReference type="Proteomes" id="UP001597111"/>
    </source>
</evidence>
<evidence type="ECO:0000256" key="1">
    <source>
        <dbReference type="ARBA" id="ARBA00022553"/>
    </source>
</evidence>
<name>A0ABD6B8B6_9EURY</name>
<gene>
    <name evidence="8" type="ORF">ACFR9S_12800</name>
</gene>
<proteinExistence type="predicted"/>
<dbReference type="InterPro" id="IPR011006">
    <property type="entry name" value="CheY-like_superfamily"/>
</dbReference>
<dbReference type="AlphaFoldDB" id="A0ABD6B8B6"/>
<keyword evidence="9" id="KW-1185">Reference proteome</keyword>
<evidence type="ECO:0000256" key="3">
    <source>
        <dbReference type="ARBA" id="ARBA00023015"/>
    </source>
</evidence>
<keyword evidence="3" id="KW-0805">Transcription regulation</keyword>
<feature type="modified residue" description="4-aspartylphosphate" evidence="6">
    <location>
        <position position="55"/>
    </location>
</feature>
<keyword evidence="4" id="KW-0238">DNA-binding</keyword>
<reference evidence="8 9" key="1">
    <citation type="journal article" date="2019" name="Int. J. Syst. Evol. Microbiol.">
        <title>The Global Catalogue of Microorganisms (GCM) 10K type strain sequencing project: providing services to taxonomists for standard genome sequencing and annotation.</title>
        <authorList>
            <consortium name="The Broad Institute Genomics Platform"/>
            <consortium name="The Broad Institute Genome Sequencing Center for Infectious Disease"/>
            <person name="Wu L."/>
            <person name="Ma J."/>
        </authorList>
    </citation>
    <scope>NUCLEOTIDE SEQUENCE [LARGE SCALE GENOMIC DNA]</scope>
    <source>
        <strain evidence="8 9">CGMCC 1.12285</strain>
    </source>
</reference>
<dbReference type="GO" id="GO:0000160">
    <property type="term" value="P:phosphorelay signal transduction system"/>
    <property type="evidence" value="ECO:0007669"/>
    <property type="project" value="UniProtKB-KW"/>
</dbReference>
<keyword evidence="2" id="KW-0902">Two-component regulatory system</keyword>
<feature type="domain" description="Response regulatory" evidence="7">
    <location>
        <begin position="8"/>
        <end position="117"/>
    </location>
</feature>
<evidence type="ECO:0000259" key="7">
    <source>
        <dbReference type="PROSITE" id="PS50110"/>
    </source>
</evidence>
<dbReference type="SUPFAM" id="SSF52172">
    <property type="entry name" value="CheY-like"/>
    <property type="match status" value="1"/>
</dbReference>
<dbReference type="PROSITE" id="PS50110">
    <property type="entry name" value="RESPONSE_REGULATORY"/>
    <property type="match status" value="1"/>
</dbReference>
<dbReference type="InterPro" id="IPR001789">
    <property type="entry name" value="Sig_transdc_resp-reg_receiver"/>
</dbReference>
<dbReference type="Gene3D" id="3.40.50.2300">
    <property type="match status" value="1"/>
</dbReference>
<dbReference type="RefSeq" id="WP_379818821.1">
    <property type="nucleotide sequence ID" value="NZ_JBHUDH010000150.1"/>
</dbReference>
<evidence type="ECO:0000256" key="5">
    <source>
        <dbReference type="ARBA" id="ARBA00023163"/>
    </source>
</evidence>
<accession>A0ABD6B8B6</accession>
<sequence>MTDTGPPVVLVVEDEPDVAETYRRWLESTYDVRVAADGAEAMDELEESGDVVLLDRMMPEMSGEEVLREIRDRGIDCRVAMVSAVDPDFDIVEMGFDAYLTKPPDREELFETIERLVGRAELDSDLQEYYSLVARQSALQTEKSEAELEASEEYSALTDRIEAKRDAVDEELGDMASDTAFVGAVREIMNGEGEGE</sequence>
<evidence type="ECO:0000256" key="4">
    <source>
        <dbReference type="ARBA" id="ARBA00023125"/>
    </source>
</evidence>
<dbReference type="PANTHER" id="PTHR48111:SF1">
    <property type="entry name" value="TWO-COMPONENT RESPONSE REGULATOR ORR33"/>
    <property type="match status" value="1"/>
</dbReference>
<keyword evidence="1 6" id="KW-0597">Phosphoprotein</keyword>
<dbReference type="Pfam" id="PF08663">
    <property type="entry name" value="HalX"/>
    <property type="match status" value="1"/>
</dbReference>
<dbReference type="PANTHER" id="PTHR48111">
    <property type="entry name" value="REGULATOR OF RPOS"/>
    <property type="match status" value="1"/>
</dbReference>
<dbReference type="InterPro" id="IPR039420">
    <property type="entry name" value="WalR-like"/>
</dbReference>
<dbReference type="Pfam" id="PF00072">
    <property type="entry name" value="Response_reg"/>
    <property type="match status" value="1"/>
</dbReference>
<evidence type="ECO:0000256" key="6">
    <source>
        <dbReference type="PROSITE-ProRule" id="PRU00169"/>
    </source>
</evidence>
<keyword evidence="5" id="KW-0804">Transcription</keyword>
<dbReference type="InterPro" id="IPR013971">
    <property type="entry name" value="HalX_domain"/>
</dbReference>
<comment type="caution">
    <text evidence="8">The sequence shown here is derived from an EMBL/GenBank/DDBJ whole genome shotgun (WGS) entry which is preliminary data.</text>
</comment>
<dbReference type="CDD" id="cd17574">
    <property type="entry name" value="REC_OmpR"/>
    <property type="match status" value="1"/>
</dbReference>
<organism evidence="8 9">
    <name type="scientific">Halolamina salina</name>
    <dbReference type="NCBI Taxonomy" id="1220023"/>
    <lineage>
        <taxon>Archaea</taxon>
        <taxon>Methanobacteriati</taxon>
        <taxon>Methanobacteriota</taxon>
        <taxon>Stenosarchaea group</taxon>
        <taxon>Halobacteria</taxon>
        <taxon>Halobacteriales</taxon>
        <taxon>Haloferacaceae</taxon>
    </lineage>
</organism>
<dbReference type="EMBL" id="JBHUDH010000150">
    <property type="protein sequence ID" value="MFD1527159.1"/>
    <property type="molecule type" value="Genomic_DNA"/>
</dbReference>
<dbReference type="GO" id="GO:0003677">
    <property type="term" value="F:DNA binding"/>
    <property type="evidence" value="ECO:0007669"/>
    <property type="project" value="UniProtKB-KW"/>
</dbReference>
<dbReference type="SMART" id="SM00448">
    <property type="entry name" value="REC"/>
    <property type="match status" value="1"/>
</dbReference>
<evidence type="ECO:0000256" key="2">
    <source>
        <dbReference type="ARBA" id="ARBA00023012"/>
    </source>
</evidence>
<protein>
    <submittedName>
        <fullName evidence="8">Response regulator</fullName>
    </submittedName>
</protein>
<dbReference type="Proteomes" id="UP001597111">
    <property type="component" value="Unassembled WGS sequence"/>
</dbReference>